<evidence type="ECO:0000256" key="1">
    <source>
        <dbReference type="SAM" id="MobiDB-lite"/>
    </source>
</evidence>
<feature type="region of interest" description="Disordered" evidence="1">
    <location>
        <begin position="118"/>
        <end position="144"/>
    </location>
</feature>
<feature type="compositionally biased region" description="Basic and acidic residues" evidence="1">
    <location>
        <begin position="122"/>
        <end position="132"/>
    </location>
</feature>
<comment type="caution">
    <text evidence="3">The sequence shown here is derived from an EMBL/GenBank/DDBJ whole genome shotgun (WGS) entry which is preliminary data.</text>
</comment>
<feature type="domain" description="DUF6534" evidence="2">
    <location>
        <begin position="4"/>
        <end position="35"/>
    </location>
</feature>
<dbReference type="AlphaFoldDB" id="A0A9P7K899"/>
<protein>
    <recommendedName>
        <fullName evidence="2">DUF6534 domain-containing protein</fullName>
    </recommendedName>
</protein>
<evidence type="ECO:0000313" key="3">
    <source>
        <dbReference type="EMBL" id="KAG5642131.1"/>
    </source>
</evidence>
<evidence type="ECO:0000313" key="4">
    <source>
        <dbReference type="Proteomes" id="UP000775547"/>
    </source>
</evidence>
<name>A0A9P7K899_9AGAR</name>
<proteinExistence type="predicted"/>
<reference evidence="3" key="2">
    <citation type="submission" date="2021-10" db="EMBL/GenBank/DDBJ databases">
        <title>Phylogenomics reveals ancestral predisposition of the termite-cultivated fungus Termitomyces towards a domesticated lifestyle.</title>
        <authorList>
            <person name="Auxier B."/>
            <person name="Grum-Grzhimaylo A."/>
            <person name="Cardenas M.E."/>
            <person name="Lodge J.D."/>
            <person name="Laessoe T."/>
            <person name="Pedersen O."/>
            <person name="Smith M.E."/>
            <person name="Kuyper T.W."/>
            <person name="Franco-Molano E.A."/>
            <person name="Baroni T.J."/>
            <person name="Aanen D.K."/>
        </authorList>
    </citation>
    <scope>NUCLEOTIDE SEQUENCE</scope>
    <source>
        <strain evidence="3">AP01</strain>
        <tissue evidence="3">Mycelium</tissue>
    </source>
</reference>
<evidence type="ECO:0000259" key="2">
    <source>
        <dbReference type="Pfam" id="PF20152"/>
    </source>
</evidence>
<dbReference type="OrthoDB" id="3263055at2759"/>
<dbReference type="EMBL" id="JABCKV010000214">
    <property type="protein sequence ID" value="KAG5642131.1"/>
    <property type="molecule type" value="Genomic_DNA"/>
</dbReference>
<organism evidence="3 4">
    <name type="scientific">Asterophora parasitica</name>
    <dbReference type="NCBI Taxonomy" id="117018"/>
    <lineage>
        <taxon>Eukaryota</taxon>
        <taxon>Fungi</taxon>
        <taxon>Dikarya</taxon>
        <taxon>Basidiomycota</taxon>
        <taxon>Agaricomycotina</taxon>
        <taxon>Agaricomycetes</taxon>
        <taxon>Agaricomycetidae</taxon>
        <taxon>Agaricales</taxon>
        <taxon>Tricholomatineae</taxon>
        <taxon>Lyophyllaceae</taxon>
        <taxon>Asterophora</taxon>
    </lineage>
</organism>
<keyword evidence="4" id="KW-1185">Reference proteome</keyword>
<gene>
    <name evidence="3" type="ORF">DXG03_003581</name>
</gene>
<accession>A0A9P7K899</accession>
<dbReference type="Proteomes" id="UP000775547">
    <property type="component" value="Unassembled WGS sequence"/>
</dbReference>
<dbReference type="Pfam" id="PF20152">
    <property type="entry name" value="DUF6534"/>
    <property type="match status" value="1"/>
</dbReference>
<sequence>MPLIASPLTLVYASFYFCIGRLYTNSFLATLNARKTLTGKADDVSHMLVSIPPTLLNTQHTMSKKSAQNISIRIDTTHDRNDGQLLDPFQISHRGHGKLELGDLESDDDLTLTSVGQTRRTHHDDHDNHNDIPPRQSITAKDGDELKYVV</sequence>
<dbReference type="InterPro" id="IPR045339">
    <property type="entry name" value="DUF6534"/>
</dbReference>
<reference evidence="3" key="1">
    <citation type="submission" date="2020-07" db="EMBL/GenBank/DDBJ databases">
        <authorList>
            <person name="Nieuwenhuis M."/>
            <person name="Van De Peppel L.J.J."/>
        </authorList>
    </citation>
    <scope>NUCLEOTIDE SEQUENCE</scope>
    <source>
        <strain evidence="3">AP01</strain>
        <tissue evidence="3">Mycelium</tissue>
    </source>
</reference>